<evidence type="ECO:0000256" key="5">
    <source>
        <dbReference type="RuleBase" id="RU362076"/>
    </source>
</evidence>
<evidence type="ECO:0000313" key="7">
    <source>
        <dbReference type="EMBL" id="MBY8337864.1"/>
    </source>
</evidence>
<accession>A0ABS7PFL2</accession>
<sequence>MTSGVPGNGAGGAAGAELNANFDMFLKLLTTQMQNQDPLDPMETSEYTQQLTQYSQVEQSIQQTAALKDILSALSTQDLAQSANFLGQRAELDSSTAGLSADAPAQWAWSADRPIQSLTATITDARGRVVETRELDPATAGSFVWDGSLASGDTAAEGAYTLALSGVDAAGQEVPVDIRSTGIIDEVVTRNGAVLLGINGLNFPSTVLARVVAG</sequence>
<gene>
    <name evidence="7" type="ORF">KYN89_12505</name>
</gene>
<protein>
    <recommendedName>
        <fullName evidence="2 5">Basal-body rod modification protein FlgD</fullName>
    </recommendedName>
</protein>
<dbReference type="Pfam" id="PF03963">
    <property type="entry name" value="FlgD"/>
    <property type="match status" value="1"/>
</dbReference>
<evidence type="ECO:0000256" key="4">
    <source>
        <dbReference type="ARBA" id="ARBA00024746"/>
    </source>
</evidence>
<keyword evidence="8" id="KW-1185">Reference proteome</keyword>
<keyword evidence="7" id="KW-0282">Flagellum</keyword>
<comment type="function">
    <text evidence="4 5">Required for flagellar hook formation. May act as a scaffolding protein.</text>
</comment>
<reference evidence="7 8" key="1">
    <citation type="submission" date="2021-07" db="EMBL/GenBank/DDBJ databases">
        <title>Alteriqipengyuania abyssalis NZ-12B nov, sp.nov isolated from deep sea sponge in pacific ocean.</title>
        <authorList>
            <person name="Tareen S."/>
            <person name="Wink J."/>
        </authorList>
    </citation>
    <scope>NUCLEOTIDE SEQUENCE [LARGE SCALE GENOMIC DNA]</scope>
    <source>
        <strain evidence="7 8">NZ-12B</strain>
    </source>
</reference>
<dbReference type="Gene3D" id="2.30.30.910">
    <property type="match status" value="1"/>
</dbReference>
<keyword evidence="3 5" id="KW-1005">Bacterial flagellum biogenesis</keyword>
<comment type="caution">
    <text evidence="7">The sequence shown here is derived from an EMBL/GenBank/DDBJ whole genome shotgun (WGS) entry which is preliminary data.</text>
</comment>
<keyword evidence="7" id="KW-0969">Cilium</keyword>
<evidence type="ECO:0000259" key="6">
    <source>
        <dbReference type="Pfam" id="PF13860"/>
    </source>
</evidence>
<dbReference type="Gene3D" id="2.60.40.4070">
    <property type="match status" value="1"/>
</dbReference>
<evidence type="ECO:0000256" key="2">
    <source>
        <dbReference type="ARBA" id="ARBA00016013"/>
    </source>
</evidence>
<feature type="domain" description="FlgD/Vpr Ig-like" evidence="6">
    <location>
        <begin position="100"/>
        <end position="167"/>
    </location>
</feature>
<dbReference type="Pfam" id="PF13860">
    <property type="entry name" value="FlgD_ig"/>
    <property type="match status" value="1"/>
</dbReference>
<dbReference type="InterPro" id="IPR005648">
    <property type="entry name" value="FlgD"/>
</dbReference>
<evidence type="ECO:0000256" key="1">
    <source>
        <dbReference type="ARBA" id="ARBA00010577"/>
    </source>
</evidence>
<keyword evidence="7" id="KW-0966">Cell projection</keyword>
<proteinExistence type="inferred from homology"/>
<organism evidence="7 8">
    <name type="scientific">Alteriqipengyuania abyssalis</name>
    <dbReference type="NCBI Taxonomy" id="2860200"/>
    <lineage>
        <taxon>Bacteria</taxon>
        <taxon>Pseudomonadati</taxon>
        <taxon>Pseudomonadota</taxon>
        <taxon>Alphaproteobacteria</taxon>
        <taxon>Sphingomonadales</taxon>
        <taxon>Erythrobacteraceae</taxon>
        <taxon>Alteriqipengyuania</taxon>
    </lineage>
</organism>
<evidence type="ECO:0000256" key="3">
    <source>
        <dbReference type="ARBA" id="ARBA00022795"/>
    </source>
</evidence>
<dbReference type="EMBL" id="JAHWXP010000003">
    <property type="protein sequence ID" value="MBY8337864.1"/>
    <property type="molecule type" value="Genomic_DNA"/>
</dbReference>
<dbReference type="Proteomes" id="UP000759298">
    <property type="component" value="Unassembled WGS sequence"/>
</dbReference>
<evidence type="ECO:0000313" key="8">
    <source>
        <dbReference type="Proteomes" id="UP000759298"/>
    </source>
</evidence>
<dbReference type="InterPro" id="IPR025965">
    <property type="entry name" value="FlgD/Vpr_Ig-like"/>
</dbReference>
<comment type="similarity">
    <text evidence="1 5">Belongs to the FlgD family.</text>
</comment>
<name>A0ABS7PFL2_9SPHN</name>